<sequence>MKTIKISHEVPLCLLEESLKFCDYQYALPHLLESNETYRLHFLRCKNKGIEIYMDNSLHELGHSMEPDVLLKWIDILEPSNFFIPDVWEDCTASIVNAKYWSKIQLPKKTTKIAVVQAKSINEAIRCTQTYIDLGYEKIAYSYGASYYNEICPHVNKDLGKALGRLKMISTLYNTGVLLPTSRVHLLGTACPIEFSLYKGIKCIESVDTSNPVMSAVDGIRYNELGTHSKPKSNMNSCSNIDYKDIDMELLEHNIKTFKNIIKTSDMNDNKQDHEFMSLYDYLKKPAGAKLGKEVYEYARKTNQAKHIQTREISNPKYKGTVLLYPKHVLDQYFAPEIVIDLPF</sequence>
<accession>A0A6J5M071</accession>
<gene>
    <name evidence="1" type="ORF">UFOVP331_58</name>
</gene>
<dbReference type="EMBL" id="LR796345">
    <property type="protein sequence ID" value="CAB4138470.1"/>
    <property type="molecule type" value="Genomic_DNA"/>
</dbReference>
<protein>
    <submittedName>
        <fullName evidence="1">Uncharacterized protein</fullName>
    </submittedName>
</protein>
<evidence type="ECO:0000313" key="1">
    <source>
        <dbReference type="EMBL" id="CAB4138470.1"/>
    </source>
</evidence>
<proteinExistence type="predicted"/>
<reference evidence="1" key="1">
    <citation type="submission" date="2020-04" db="EMBL/GenBank/DDBJ databases">
        <authorList>
            <person name="Chiriac C."/>
            <person name="Salcher M."/>
            <person name="Ghai R."/>
            <person name="Kavagutti S V."/>
        </authorList>
    </citation>
    <scope>NUCLEOTIDE SEQUENCE</scope>
</reference>
<organism evidence="1">
    <name type="scientific">uncultured Caudovirales phage</name>
    <dbReference type="NCBI Taxonomy" id="2100421"/>
    <lineage>
        <taxon>Viruses</taxon>
        <taxon>Duplodnaviria</taxon>
        <taxon>Heunggongvirae</taxon>
        <taxon>Uroviricota</taxon>
        <taxon>Caudoviricetes</taxon>
        <taxon>Peduoviridae</taxon>
        <taxon>Maltschvirus</taxon>
        <taxon>Maltschvirus maltsch</taxon>
    </lineage>
</organism>
<name>A0A6J5M071_9CAUD</name>